<feature type="signal peptide" evidence="1">
    <location>
        <begin position="1"/>
        <end position="25"/>
    </location>
</feature>
<dbReference type="OrthoDB" id="2083243at2"/>
<dbReference type="RefSeq" id="WP_096182918.1">
    <property type="nucleotide sequence ID" value="NZ_BDUF01000086.1"/>
</dbReference>
<proteinExistence type="predicted"/>
<evidence type="ECO:0000313" key="3">
    <source>
        <dbReference type="Proteomes" id="UP000217785"/>
    </source>
</evidence>
<feature type="chain" id="PRO_5012109693" evidence="1">
    <location>
        <begin position="26"/>
        <end position="144"/>
    </location>
</feature>
<organism evidence="2 3">
    <name type="scientific">Effusibacillus lacus</name>
    <dbReference type="NCBI Taxonomy" id="1348429"/>
    <lineage>
        <taxon>Bacteria</taxon>
        <taxon>Bacillati</taxon>
        <taxon>Bacillota</taxon>
        <taxon>Bacilli</taxon>
        <taxon>Bacillales</taxon>
        <taxon>Alicyclobacillaceae</taxon>
        <taxon>Effusibacillus</taxon>
    </lineage>
</organism>
<dbReference type="Proteomes" id="UP000217785">
    <property type="component" value="Unassembled WGS sequence"/>
</dbReference>
<accession>A0A292YR12</accession>
<evidence type="ECO:0000256" key="1">
    <source>
        <dbReference type="SAM" id="SignalP"/>
    </source>
</evidence>
<dbReference type="EMBL" id="BDUF01000086">
    <property type="protein sequence ID" value="GAX91193.1"/>
    <property type="molecule type" value="Genomic_DNA"/>
</dbReference>
<evidence type="ECO:0000313" key="2">
    <source>
        <dbReference type="EMBL" id="GAX91193.1"/>
    </source>
</evidence>
<comment type="caution">
    <text evidence="2">The sequence shown here is derived from an EMBL/GenBank/DDBJ whole genome shotgun (WGS) entry which is preliminary data.</text>
</comment>
<sequence>MRKLLLLVTLLVGIALSSPTSLALAANVEVFDVQAGKVVHTVPNSAEIQKEIRLCLGSITGLSERVNVMPKEGRVCKIPIEPPVKVENEWVNFLVEEVYLMVSDSEKPLLLLFDDENKPYLVEFSHDIGVLVSLMNAWPHTWGA</sequence>
<name>A0A292YR12_9BACL</name>
<keyword evidence="1" id="KW-0732">Signal</keyword>
<gene>
    <name evidence="2" type="ORF">EFBL_2859</name>
</gene>
<reference evidence="3" key="1">
    <citation type="submission" date="2017-07" db="EMBL/GenBank/DDBJ databases">
        <title>Draft genome sequence of Effusibacillus lacus strain skLN1.</title>
        <authorList>
            <person name="Watanabe M."/>
            <person name="Kojima H."/>
            <person name="Fukui M."/>
        </authorList>
    </citation>
    <scope>NUCLEOTIDE SEQUENCE [LARGE SCALE GENOMIC DNA]</scope>
    <source>
        <strain evidence="3">skLN1</strain>
    </source>
</reference>
<keyword evidence="3" id="KW-1185">Reference proteome</keyword>
<protein>
    <submittedName>
        <fullName evidence="2">Uncharacterized protein</fullName>
    </submittedName>
</protein>
<dbReference type="AlphaFoldDB" id="A0A292YR12"/>